<evidence type="ECO:0000256" key="9">
    <source>
        <dbReference type="SAM" id="SignalP"/>
    </source>
</evidence>
<dbReference type="EMBL" id="CXPG01000014">
    <property type="protein sequence ID" value="CTQ32740.1"/>
    <property type="molecule type" value="Genomic_DNA"/>
</dbReference>
<dbReference type="Gene3D" id="2.60.40.420">
    <property type="entry name" value="Cupredoxins - blue copper proteins"/>
    <property type="match status" value="1"/>
</dbReference>
<evidence type="ECO:0000256" key="4">
    <source>
        <dbReference type="ARBA" id="ARBA00022764"/>
    </source>
</evidence>
<keyword evidence="12" id="KW-1185">Reference proteome</keyword>
<dbReference type="Proteomes" id="UP000048908">
    <property type="component" value="Unassembled WGS sequence"/>
</dbReference>
<evidence type="ECO:0000313" key="12">
    <source>
        <dbReference type="Proteomes" id="UP000048908"/>
    </source>
</evidence>
<organism evidence="11 12">
    <name type="scientific">Jannaschia rubra</name>
    <dbReference type="NCBI Taxonomy" id="282197"/>
    <lineage>
        <taxon>Bacteria</taxon>
        <taxon>Pseudomonadati</taxon>
        <taxon>Pseudomonadota</taxon>
        <taxon>Alphaproteobacteria</taxon>
        <taxon>Rhodobacterales</taxon>
        <taxon>Roseobacteraceae</taxon>
        <taxon>Jannaschia</taxon>
    </lineage>
</organism>
<dbReference type="RefSeq" id="WP_055682174.1">
    <property type="nucleotide sequence ID" value="NZ_CXPG01000014.1"/>
</dbReference>
<dbReference type="InterPro" id="IPR008972">
    <property type="entry name" value="Cupredoxin"/>
</dbReference>
<dbReference type="InterPro" id="IPR000923">
    <property type="entry name" value="BlueCu_1"/>
</dbReference>
<dbReference type="SUPFAM" id="SSF49503">
    <property type="entry name" value="Cupredoxins"/>
    <property type="match status" value="1"/>
</dbReference>
<feature type="chain" id="PRO_5005807047" description="Pseudoazurin" evidence="9">
    <location>
        <begin position="23"/>
        <end position="144"/>
    </location>
</feature>
<dbReference type="OrthoDB" id="7510199at2"/>
<dbReference type="PRINTS" id="PR00156">
    <property type="entry name" value="COPPERBLUE"/>
</dbReference>
<accession>A0A0M6XNJ0</accession>
<keyword evidence="2" id="KW-0813">Transport</keyword>
<feature type="signal peptide" evidence="9">
    <location>
        <begin position="1"/>
        <end position="22"/>
    </location>
</feature>
<feature type="binding site" evidence="8">
    <location>
        <position position="100"/>
    </location>
    <ligand>
        <name>Cu cation</name>
        <dbReference type="ChEBI" id="CHEBI:23378"/>
    </ligand>
</feature>
<proteinExistence type="predicted"/>
<sequence length="144" mass="15748">MSRTFSTALAFALAMTGTAAFAETVEVLMLNRGEEGTMVFEPSFLRVEPGDTVKFVATDRGHNAESILDMIPEGADAFKGKINEEIEVTLDVPGVYAIKCQPHYAMGMVMTIAVGEDVEVPPSYMEGRIPPKSQERLAEQFENL</sequence>
<dbReference type="GO" id="GO:0042597">
    <property type="term" value="C:periplasmic space"/>
    <property type="evidence" value="ECO:0007669"/>
    <property type="project" value="UniProtKB-SubCell"/>
</dbReference>
<reference evidence="11 12" key="1">
    <citation type="submission" date="2015-07" db="EMBL/GenBank/DDBJ databases">
        <authorList>
            <person name="Noorani M."/>
        </authorList>
    </citation>
    <scope>NUCLEOTIDE SEQUENCE [LARGE SCALE GENOMIC DNA]</scope>
    <source>
        <strain evidence="11 12">CECT 5088</strain>
    </source>
</reference>
<evidence type="ECO:0000256" key="2">
    <source>
        <dbReference type="ARBA" id="ARBA00022448"/>
    </source>
</evidence>
<evidence type="ECO:0000313" key="11">
    <source>
        <dbReference type="EMBL" id="CTQ32740.1"/>
    </source>
</evidence>
<evidence type="ECO:0000259" key="10">
    <source>
        <dbReference type="Pfam" id="PF00127"/>
    </source>
</evidence>
<feature type="binding site" evidence="8">
    <location>
        <position position="62"/>
    </location>
    <ligand>
        <name>Cu cation</name>
        <dbReference type="ChEBI" id="CHEBI:23378"/>
    </ligand>
</feature>
<evidence type="ECO:0000256" key="7">
    <source>
        <dbReference type="NCBIfam" id="TIGR02375"/>
    </source>
</evidence>
<evidence type="ECO:0000256" key="3">
    <source>
        <dbReference type="ARBA" id="ARBA00022723"/>
    </source>
</evidence>
<evidence type="ECO:0000256" key="5">
    <source>
        <dbReference type="ARBA" id="ARBA00022982"/>
    </source>
</evidence>
<evidence type="ECO:0000256" key="6">
    <source>
        <dbReference type="ARBA" id="ARBA00023008"/>
    </source>
</evidence>
<evidence type="ECO:0000256" key="8">
    <source>
        <dbReference type="PIRSR" id="PIRSR602386-1"/>
    </source>
</evidence>
<comment type="cofactor">
    <cofactor evidence="8">
        <name>Cu cation</name>
        <dbReference type="ChEBI" id="CHEBI:23378"/>
    </cofactor>
    <text evidence="8">Binds 1 copper ion per subunit.</text>
</comment>
<name>A0A0M6XNJ0_9RHOB</name>
<keyword evidence="3 8" id="KW-0479">Metal-binding</keyword>
<dbReference type="PRINTS" id="PR00155">
    <property type="entry name" value="AMICYANIN"/>
</dbReference>
<dbReference type="AlphaFoldDB" id="A0A0M6XNJ0"/>
<keyword evidence="9" id="KW-0732">Signal</keyword>
<comment type="subcellular location">
    <subcellularLocation>
        <location evidence="1">Periplasm</location>
    </subcellularLocation>
</comment>
<protein>
    <recommendedName>
        <fullName evidence="7">Pseudoazurin</fullName>
    </recommendedName>
</protein>
<dbReference type="InterPro" id="IPR002386">
    <property type="entry name" value="Amicyanin/Pseudoazurin"/>
</dbReference>
<feature type="binding site" evidence="8">
    <location>
        <position position="103"/>
    </location>
    <ligand>
        <name>Cu cation</name>
        <dbReference type="ChEBI" id="CHEBI:23378"/>
    </ligand>
</feature>
<dbReference type="InterPro" id="IPR012745">
    <property type="entry name" value="Pseudoazurin"/>
</dbReference>
<feature type="binding site" evidence="8">
    <location>
        <position position="108"/>
    </location>
    <ligand>
        <name>Cu cation</name>
        <dbReference type="ChEBI" id="CHEBI:23378"/>
    </ligand>
</feature>
<dbReference type="CDD" id="cd04218">
    <property type="entry name" value="Pseudoazurin"/>
    <property type="match status" value="1"/>
</dbReference>
<dbReference type="NCBIfam" id="TIGR02375">
    <property type="entry name" value="pseudoazurin"/>
    <property type="match status" value="1"/>
</dbReference>
<evidence type="ECO:0000256" key="1">
    <source>
        <dbReference type="ARBA" id="ARBA00004418"/>
    </source>
</evidence>
<gene>
    <name evidence="11" type="ORF">JAN5088_01512</name>
</gene>
<dbReference type="Pfam" id="PF00127">
    <property type="entry name" value="Copper-bind"/>
    <property type="match status" value="1"/>
</dbReference>
<dbReference type="InterPro" id="IPR001235">
    <property type="entry name" value="Copper_blue_Plastocyanin"/>
</dbReference>
<dbReference type="STRING" id="282197.SAMN04488517_101675"/>
<feature type="domain" description="Blue (type 1) copper" evidence="10">
    <location>
        <begin position="29"/>
        <end position="114"/>
    </location>
</feature>
<keyword evidence="5" id="KW-0249">Electron transport</keyword>
<keyword evidence="6 8" id="KW-0186">Copper</keyword>
<dbReference type="GO" id="GO:0005507">
    <property type="term" value="F:copper ion binding"/>
    <property type="evidence" value="ECO:0007669"/>
    <property type="project" value="UniProtKB-UniRule"/>
</dbReference>
<dbReference type="GO" id="GO:0009055">
    <property type="term" value="F:electron transfer activity"/>
    <property type="evidence" value="ECO:0007669"/>
    <property type="project" value="InterPro"/>
</dbReference>
<keyword evidence="4" id="KW-0574">Periplasm</keyword>